<feature type="domain" description="FHA" evidence="3">
    <location>
        <begin position="335"/>
        <end position="390"/>
    </location>
</feature>
<keyword evidence="1" id="KW-0597">Phosphoprotein</keyword>
<evidence type="ECO:0000313" key="5">
    <source>
        <dbReference type="Proteomes" id="UP000515512"/>
    </source>
</evidence>
<dbReference type="AlphaFoldDB" id="A0A7D6VER0"/>
<dbReference type="Pfam" id="PF00498">
    <property type="entry name" value="FHA"/>
    <property type="match status" value="1"/>
</dbReference>
<dbReference type="RefSeq" id="WP_181579623.1">
    <property type="nucleotide sequence ID" value="NZ_CP059399.1"/>
</dbReference>
<proteinExistence type="predicted"/>
<dbReference type="EMBL" id="CP059399">
    <property type="protein sequence ID" value="QLY28416.1"/>
    <property type="molecule type" value="Genomic_DNA"/>
</dbReference>
<dbReference type="InterPro" id="IPR000253">
    <property type="entry name" value="FHA_dom"/>
</dbReference>
<feature type="compositionally biased region" description="Polar residues" evidence="2">
    <location>
        <begin position="243"/>
        <end position="252"/>
    </location>
</feature>
<dbReference type="CDD" id="cd00060">
    <property type="entry name" value="FHA"/>
    <property type="match status" value="1"/>
</dbReference>
<evidence type="ECO:0000256" key="1">
    <source>
        <dbReference type="ARBA" id="ARBA00022553"/>
    </source>
</evidence>
<evidence type="ECO:0000313" key="4">
    <source>
        <dbReference type="EMBL" id="QLY28416.1"/>
    </source>
</evidence>
<organism evidence="4 5">
    <name type="scientific">Nocardia huaxiensis</name>
    <dbReference type="NCBI Taxonomy" id="2755382"/>
    <lineage>
        <taxon>Bacteria</taxon>
        <taxon>Bacillati</taxon>
        <taxon>Actinomycetota</taxon>
        <taxon>Actinomycetes</taxon>
        <taxon>Mycobacteriales</taxon>
        <taxon>Nocardiaceae</taxon>
        <taxon>Nocardia</taxon>
    </lineage>
</organism>
<dbReference type="PROSITE" id="PS50006">
    <property type="entry name" value="FHA_DOMAIN"/>
    <property type="match status" value="1"/>
</dbReference>
<gene>
    <name evidence="4" type="ORF">H0264_23960</name>
</gene>
<accession>A0A7D6VER0</accession>
<evidence type="ECO:0000256" key="2">
    <source>
        <dbReference type="SAM" id="MobiDB-lite"/>
    </source>
</evidence>
<dbReference type="KEGG" id="nhu:H0264_23960"/>
<dbReference type="Gene3D" id="2.60.200.20">
    <property type="match status" value="1"/>
</dbReference>
<feature type="compositionally biased region" description="Low complexity" evidence="2">
    <location>
        <begin position="199"/>
        <end position="222"/>
    </location>
</feature>
<protein>
    <submittedName>
        <fullName evidence="4">FHA domain-containing protein</fullName>
    </submittedName>
</protein>
<reference evidence="4 5" key="1">
    <citation type="submission" date="2020-07" db="EMBL/GenBank/DDBJ databases">
        <authorList>
            <person name="Zhuang K."/>
            <person name="Ran Y."/>
        </authorList>
    </citation>
    <scope>NUCLEOTIDE SEQUENCE [LARGE SCALE GENOMIC DNA]</scope>
    <source>
        <strain evidence="4 5">WCH-YHL-001</strain>
    </source>
</reference>
<feature type="region of interest" description="Disordered" evidence="2">
    <location>
        <begin position="196"/>
        <end position="273"/>
    </location>
</feature>
<evidence type="ECO:0000259" key="3">
    <source>
        <dbReference type="PROSITE" id="PS50006"/>
    </source>
</evidence>
<dbReference type="InterPro" id="IPR008984">
    <property type="entry name" value="SMAD_FHA_dom_sf"/>
</dbReference>
<keyword evidence="5" id="KW-1185">Reference proteome</keyword>
<sequence length="431" mass="45506">MRGRVEVVPGEHPVACVDGVVVVVAHREAGPVTAASRAVSVLDTLEELVRESSSRETRRTGRTFARLATTWLMGREDEESVEFGVLTPGTRAMAIFLHGGITAVLDGTDHREILHGRNAGFSIDRVVFPAPDRAAALFIDDTTPRTTLPEPGVWSLHSGRMPGSGAVLWLPGKIEFPSSPHQSSTTRTPAVTAIPAARSAPETPHSTAPSASAPPNTPAPDAQSAPGSPNRPNRGAPAAERTGASTPAQFVPQQRGGDPMPRPPTATPETAARPAVTVRGFLCARGHLNDPRVHTCTGCGIPVDHSNTAARSGVRPPLGRLLLDDGTAYPLDADLVIGREPHRSEQVRRGATAVRIDDASAGMSRVHTEIRLVDWDVTVLDRGSANGTHLRPPGHADWTRAVPGHPATLAPGTQILVGGRIFTFEAPHPRG</sequence>
<name>A0A7D6VER0_9NOCA</name>
<dbReference type="SUPFAM" id="SSF49879">
    <property type="entry name" value="SMAD/FHA domain"/>
    <property type="match status" value="1"/>
</dbReference>
<dbReference type="Proteomes" id="UP000515512">
    <property type="component" value="Chromosome"/>
</dbReference>